<evidence type="ECO:0000256" key="6">
    <source>
        <dbReference type="SAM" id="Phobius"/>
    </source>
</evidence>
<feature type="transmembrane region" description="Helical" evidence="6">
    <location>
        <begin position="95"/>
        <end position="117"/>
    </location>
</feature>
<organism evidence="7 8">
    <name type="scientific">Clostridium aciditolerans</name>
    <dbReference type="NCBI Taxonomy" id="339861"/>
    <lineage>
        <taxon>Bacteria</taxon>
        <taxon>Bacillati</taxon>
        <taxon>Bacillota</taxon>
        <taxon>Clostridia</taxon>
        <taxon>Eubacteriales</taxon>
        <taxon>Clostridiaceae</taxon>
        <taxon>Clostridium</taxon>
    </lineage>
</organism>
<evidence type="ECO:0000313" key="8">
    <source>
        <dbReference type="Proteomes" id="UP000622687"/>
    </source>
</evidence>
<evidence type="ECO:0000256" key="2">
    <source>
        <dbReference type="ARBA" id="ARBA00022475"/>
    </source>
</evidence>
<dbReference type="RefSeq" id="WP_211145046.1">
    <property type="nucleotide sequence ID" value="NZ_JAEEGB010000051.1"/>
</dbReference>
<dbReference type="GO" id="GO:0005886">
    <property type="term" value="C:plasma membrane"/>
    <property type="evidence" value="ECO:0007669"/>
    <property type="project" value="UniProtKB-SubCell"/>
</dbReference>
<name>A0A934I0W0_9CLOT</name>
<accession>A0A934I0W0</accession>
<dbReference type="InterPro" id="IPR003740">
    <property type="entry name" value="YitT"/>
</dbReference>
<evidence type="ECO:0000256" key="3">
    <source>
        <dbReference type="ARBA" id="ARBA00022692"/>
    </source>
</evidence>
<evidence type="ECO:0000313" key="7">
    <source>
        <dbReference type="EMBL" id="MBI6875704.1"/>
    </source>
</evidence>
<keyword evidence="3 6" id="KW-0812">Transmembrane</keyword>
<protein>
    <submittedName>
        <fullName evidence="7">YitT family protein</fullName>
    </submittedName>
</protein>
<evidence type="ECO:0000256" key="4">
    <source>
        <dbReference type="ARBA" id="ARBA00022989"/>
    </source>
</evidence>
<dbReference type="EMBL" id="JAEEGB010000051">
    <property type="protein sequence ID" value="MBI6875704.1"/>
    <property type="molecule type" value="Genomic_DNA"/>
</dbReference>
<feature type="transmembrane region" description="Helical" evidence="6">
    <location>
        <begin position="146"/>
        <end position="164"/>
    </location>
</feature>
<dbReference type="AlphaFoldDB" id="A0A934I0W0"/>
<dbReference type="Pfam" id="PF02588">
    <property type="entry name" value="YitT_membrane"/>
    <property type="match status" value="1"/>
</dbReference>
<dbReference type="Proteomes" id="UP000622687">
    <property type="component" value="Unassembled WGS sequence"/>
</dbReference>
<comment type="caution">
    <text evidence="7">The sequence shown here is derived from an EMBL/GenBank/DDBJ whole genome shotgun (WGS) entry which is preliminary data.</text>
</comment>
<comment type="subcellular location">
    <subcellularLocation>
        <location evidence="1">Cell membrane</location>
        <topology evidence="1">Multi-pass membrane protein</topology>
    </subcellularLocation>
</comment>
<gene>
    <name evidence="7" type="ORF">I6U51_23835</name>
</gene>
<feature type="transmembrane region" description="Helical" evidence="6">
    <location>
        <begin position="37"/>
        <end position="63"/>
    </location>
</feature>
<feature type="transmembrane region" description="Helical" evidence="6">
    <location>
        <begin position="70"/>
        <end position="89"/>
    </location>
</feature>
<dbReference type="InterPro" id="IPR051461">
    <property type="entry name" value="UPF0750_membrane"/>
</dbReference>
<dbReference type="PANTHER" id="PTHR33545:SF5">
    <property type="entry name" value="UPF0750 MEMBRANE PROTEIN YITT"/>
    <property type="match status" value="1"/>
</dbReference>
<dbReference type="PANTHER" id="PTHR33545">
    <property type="entry name" value="UPF0750 MEMBRANE PROTEIN YITT-RELATED"/>
    <property type="match status" value="1"/>
</dbReference>
<sequence length="203" mass="22295">MKDVIKIILGNILITFSYAFFTVPMEIINGGVTSSALIVHSLIGASVTTVANILTIALVISCFIFLGKEYFIKTIFSSICYMSFFYLFYSLKFTININIVLAIIISAVLVAVGYYLCVSSNASTAGFDVIALIINKRNPKVNIASALRVINIIILLFGLLALGYESIIKGLVFTILYSGILKVLFNNGFKFLLNSASWKKVTR</sequence>
<keyword evidence="2" id="KW-1003">Cell membrane</keyword>
<feature type="transmembrane region" description="Helical" evidence="6">
    <location>
        <begin position="7"/>
        <end position="25"/>
    </location>
</feature>
<feature type="transmembrane region" description="Helical" evidence="6">
    <location>
        <begin position="170"/>
        <end position="193"/>
    </location>
</feature>
<keyword evidence="5 6" id="KW-0472">Membrane</keyword>
<keyword evidence="8" id="KW-1185">Reference proteome</keyword>
<proteinExistence type="predicted"/>
<keyword evidence="4 6" id="KW-1133">Transmembrane helix</keyword>
<evidence type="ECO:0000256" key="5">
    <source>
        <dbReference type="ARBA" id="ARBA00023136"/>
    </source>
</evidence>
<reference evidence="7" key="1">
    <citation type="submission" date="2020-12" db="EMBL/GenBank/DDBJ databases">
        <title>Clostridium thailandense sp. nov., a novel acetogenic bacterium isolated from peat land soil in Thailand.</title>
        <authorList>
            <person name="Chaikitkaew S."/>
            <person name="Birkeland N.K."/>
        </authorList>
    </citation>
    <scope>NUCLEOTIDE SEQUENCE</scope>
    <source>
        <strain evidence="7">DSM 17425</strain>
    </source>
</reference>
<evidence type="ECO:0000256" key="1">
    <source>
        <dbReference type="ARBA" id="ARBA00004651"/>
    </source>
</evidence>